<dbReference type="InterPro" id="IPR021555">
    <property type="entry name" value="DUF3000"/>
</dbReference>
<reference evidence="1" key="2">
    <citation type="submission" date="2020-09" db="EMBL/GenBank/DDBJ databases">
        <authorList>
            <person name="Sun Q."/>
            <person name="Zhou Y."/>
        </authorList>
    </citation>
    <scope>NUCLEOTIDE SEQUENCE</scope>
    <source>
        <strain evidence="1">CGMCC 1.12785</strain>
    </source>
</reference>
<organism evidence="1 2">
    <name type="scientific">Sediminivirga luteola</name>
    <dbReference type="NCBI Taxonomy" id="1774748"/>
    <lineage>
        <taxon>Bacteria</taxon>
        <taxon>Bacillati</taxon>
        <taxon>Actinomycetota</taxon>
        <taxon>Actinomycetes</taxon>
        <taxon>Micrococcales</taxon>
        <taxon>Brevibacteriaceae</taxon>
        <taxon>Sediminivirga</taxon>
    </lineage>
</organism>
<dbReference type="Proteomes" id="UP000616114">
    <property type="component" value="Unassembled WGS sequence"/>
</dbReference>
<reference evidence="1" key="1">
    <citation type="journal article" date="2014" name="Int. J. Syst. Evol. Microbiol.">
        <title>Complete genome sequence of Corynebacterium casei LMG S-19264T (=DSM 44701T), isolated from a smear-ripened cheese.</title>
        <authorList>
            <consortium name="US DOE Joint Genome Institute (JGI-PGF)"/>
            <person name="Walter F."/>
            <person name="Albersmeier A."/>
            <person name="Kalinowski J."/>
            <person name="Ruckert C."/>
        </authorList>
    </citation>
    <scope>NUCLEOTIDE SEQUENCE</scope>
    <source>
        <strain evidence="1">CGMCC 1.12785</strain>
    </source>
</reference>
<gene>
    <name evidence="1" type="ORF">GCM10011333_08900</name>
</gene>
<name>A0A8J2TWH0_9MICO</name>
<comment type="caution">
    <text evidence="1">The sequence shown here is derived from an EMBL/GenBank/DDBJ whole genome shotgun (WGS) entry which is preliminary data.</text>
</comment>
<evidence type="ECO:0000313" key="1">
    <source>
        <dbReference type="EMBL" id="GGA08251.1"/>
    </source>
</evidence>
<dbReference type="AlphaFoldDB" id="A0A8J2TWH0"/>
<keyword evidence="2" id="KW-1185">Reference proteome</keyword>
<dbReference type="Pfam" id="PF11452">
    <property type="entry name" value="DUF3000"/>
    <property type="match status" value="1"/>
</dbReference>
<dbReference type="RefSeq" id="WP_188549851.1">
    <property type="nucleotide sequence ID" value="NZ_BMFY01000003.1"/>
</dbReference>
<protein>
    <recommendedName>
        <fullName evidence="3">DUF3000 family protein</fullName>
    </recommendedName>
</protein>
<proteinExistence type="predicted"/>
<evidence type="ECO:0000313" key="2">
    <source>
        <dbReference type="Proteomes" id="UP000616114"/>
    </source>
</evidence>
<dbReference type="EMBL" id="BMFY01000003">
    <property type="protein sequence ID" value="GGA08251.1"/>
    <property type="molecule type" value="Genomic_DNA"/>
</dbReference>
<sequence length="201" mass="21918">MPLELGDPSGEFARVCEVLRSAGEWAHVRVEEISPPSRLAPYAFAVSADVLASEQNIRQDEDIEELATGRLVLLFDPAAPPEWDGCYRMVSYIRAELETELGNDPMIGSVTWSWLTESLDDGECQYRHAGGTATRVLSESFGSLAGRPQSIDVELRASWTPIIPAPEAAAAHLHAWVRTLRTVAGVPPLPEGVTAMPGLRR</sequence>
<accession>A0A8J2TWH0</accession>
<evidence type="ECO:0008006" key="3">
    <source>
        <dbReference type="Google" id="ProtNLM"/>
    </source>
</evidence>